<sequence>MDALPPMSKISMIGIWIETMLYGVCAMYGLCMLILLRKGKVPSLRWVLVVTSTILFFLCNVHVGASLRQLLEAFVYAPDHSTIYWLDYTTGPRVLKNIIYDTLVFVQNFILIWRLYVVFMCNWKVVILPIIVAAGCVGSAYASSAVLAYPKVDLYDPVVSSLVIPAWVSGITLSISVTGAIVARLWWMGQTMASLTATSTNRFASSICIAVESGAISVVINLVVVVLYSLNSPAALTGLDVSSQLAVLTSLLIIVRVEQTRRDRSMRDSGSWGMVLIAQGEITC</sequence>
<gene>
    <name evidence="2" type="ORF">L210DRAFT_924651</name>
</gene>
<keyword evidence="3" id="KW-1185">Reference proteome</keyword>
<evidence type="ECO:0000313" key="3">
    <source>
        <dbReference type="Proteomes" id="UP001194468"/>
    </source>
</evidence>
<feature type="transmembrane region" description="Helical" evidence="1">
    <location>
        <begin position="162"/>
        <end position="187"/>
    </location>
</feature>
<reference evidence="2" key="2">
    <citation type="journal article" date="2020" name="Nat. Commun.">
        <title>Large-scale genome sequencing of mycorrhizal fungi provides insights into the early evolution of symbiotic traits.</title>
        <authorList>
            <person name="Miyauchi S."/>
            <person name="Kiss E."/>
            <person name="Kuo A."/>
            <person name="Drula E."/>
            <person name="Kohler A."/>
            <person name="Sanchez-Garcia M."/>
            <person name="Morin E."/>
            <person name="Andreopoulos B."/>
            <person name="Barry K.W."/>
            <person name="Bonito G."/>
            <person name="Buee M."/>
            <person name="Carver A."/>
            <person name="Chen C."/>
            <person name="Cichocki N."/>
            <person name="Clum A."/>
            <person name="Culley D."/>
            <person name="Crous P.W."/>
            <person name="Fauchery L."/>
            <person name="Girlanda M."/>
            <person name="Hayes R.D."/>
            <person name="Keri Z."/>
            <person name="LaButti K."/>
            <person name="Lipzen A."/>
            <person name="Lombard V."/>
            <person name="Magnuson J."/>
            <person name="Maillard F."/>
            <person name="Murat C."/>
            <person name="Nolan M."/>
            <person name="Ohm R.A."/>
            <person name="Pangilinan J."/>
            <person name="Pereira M.F."/>
            <person name="Perotto S."/>
            <person name="Peter M."/>
            <person name="Pfister S."/>
            <person name="Riley R."/>
            <person name="Sitrit Y."/>
            <person name="Stielow J.B."/>
            <person name="Szollosi G."/>
            <person name="Zifcakova L."/>
            <person name="Stursova M."/>
            <person name="Spatafora J.W."/>
            <person name="Tedersoo L."/>
            <person name="Vaario L.M."/>
            <person name="Yamada A."/>
            <person name="Yan M."/>
            <person name="Wang P."/>
            <person name="Xu J."/>
            <person name="Bruns T."/>
            <person name="Baldrian P."/>
            <person name="Vilgalys R."/>
            <person name="Dunand C."/>
            <person name="Henrissat B."/>
            <person name="Grigoriev I.V."/>
            <person name="Hibbett D."/>
            <person name="Nagy L.G."/>
            <person name="Martin F.M."/>
        </authorList>
    </citation>
    <scope>NUCLEOTIDE SEQUENCE</scope>
    <source>
        <strain evidence="2">BED1</strain>
    </source>
</reference>
<protein>
    <submittedName>
        <fullName evidence="2">Uncharacterized protein</fullName>
    </submittedName>
</protein>
<dbReference type="Proteomes" id="UP001194468">
    <property type="component" value="Unassembled WGS sequence"/>
</dbReference>
<keyword evidence="1" id="KW-0472">Membrane</keyword>
<evidence type="ECO:0000313" key="2">
    <source>
        <dbReference type="EMBL" id="KAF8433277.1"/>
    </source>
</evidence>
<feature type="transmembrane region" description="Helical" evidence="1">
    <location>
        <begin position="98"/>
        <end position="119"/>
    </location>
</feature>
<comment type="caution">
    <text evidence="2">The sequence shown here is derived from an EMBL/GenBank/DDBJ whole genome shotgun (WGS) entry which is preliminary data.</text>
</comment>
<proteinExistence type="predicted"/>
<feature type="transmembrane region" description="Helical" evidence="1">
    <location>
        <begin position="234"/>
        <end position="257"/>
    </location>
</feature>
<dbReference type="EMBL" id="WHUW01000035">
    <property type="protein sequence ID" value="KAF8433277.1"/>
    <property type="molecule type" value="Genomic_DNA"/>
</dbReference>
<organism evidence="2 3">
    <name type="scientific">Boletus edulis BED1</name>
    <dbReference type="NCBI Taxonomy" id="1328754"/>
    <lineage>
        <taxon>Eukaryota</taxon>
        <taxon>Fungi</taxon>
        <taxon>Dikarya</taxon>
        <taxon>Basidiomycota</taxon>
        <taxon>Agaricomycotina</taxon>
        <taxon>Agaricomycetes</taxon>
        <taxon>Agaricomycetidae</taxon>
        <taxon>Boletales</taxon>
        <taxon>Boletineae</taxon>
        <taxon>Boletaceae</taxon>
        <taxon>Boletoideae</taxon>
        <taxon>Boletus</taxon>
    </lineage>
</organism>
<reference evidence="2" key="1">
    <citation type="submission" date="2019-10" db="EMBL/GenBank/DDBJ databases">
        <authorList>
            <consortium name="DOE Joint Genome Institute"/>
            <person name="Kuo A."/>
            <person name="Miyauchi S."/>
            <person name="Kiss E."/>
            <person name="Drula E."/>
            <person name="Kohler A."/>
            <person name="Sanchez-Garcia M."/>
            <person name="Andreopoulos B."/>
            <person name="Barry K.W."/>
            <person name="Bonito G."/>
            <person name="Buee M."/>
            <person name="Carver A."/>
            <person name="Chen C."/>
            <person name="Cichocki N."/>
            <person name="Clum A."/>
            <person name="Culley D."/>
            <person name="Crous P.W."/>
            <person name="Fauchery L."/>
            <person name="Girlanda M."/>
            <person name="Hayes R."/>
            <person name="Keri Z."/>
            <person name="LaButti K."/>
            <person name="Lipzen A."/>
            <person name="Lombard V."/>
            <person name="Magnuson J."/>
            <person name="Maillard F."/>
            <person name="Morin E."/>
            <person name="Murat C."/>
            <person name="Nolan M."/>
            <person name="Ohm R."/>
            <person name="Pangilinan J."/>
            <person name="Pereira M."/>
            <person name="Perotto S."/>
            <person name="Peter M."/>
            <person name="Riley R."/>
            <person name="Sitrit Y."/>
            <person name="Stielow B."/>
            <person name="Szollosi G."/>
            <person name="Zifcakova L."/>
            <person name="Stursova M."/>
            <person name="Spatafora J.W."/>
            <person name="Tedersoo L."/>
            <person name="Vaario L.-M."/>
            <person name="Yamada A."/>
            <person name="Yan M."/>
            <person name="Wang P."/>
            <person name="Xu J."/>
            <person name="Bruns T."/>
            <person name="Baldrian P."/>
            <person name="Vilgalys R."/>
            <person name="Henrissat B."/>
            <person name="Grigoriev I.V."/>
            <person name="Hibbett D."/>
            <person name="Nagy L.G."/>
            <person name="Martin F.M."/>
        </authorList>
    </citation>
    <scope>NUCLEOTIDE SEQUENCE</scope>
    <source>
        <strain evidence="2">BED1</strain>
    </source>
</reference>
<dbReference type="AlphaFoldDB" id="A0AAD4BK59"/>
<accession>A0AAD4BK59</accession>
<feature type="transmembrane region" description="Helical" evidence="1">
    <location>
        <begin position="207"/>
        <end position="228"/>
    </location>
</feature>
<evidence type="ECO:0000256" key="1">
    <source>
        <dbReference type="SAM" id="Phobius"/>
    </source>
</evidence>
<keyword evidence="1" id="KW-0812">Transmembrane</keyword>
<feature type="transmembrane region" description="Helical" evidence="1">
    <location>
        <begin position="43"/>
        <end position="63"/>
    </location>
</feature>
<keyword evidence="1" id="KW-1133">Transmembrane helix</keyword>
<feature type="transmembrane region" description="Helical" evidence="1">
    <location>
        <begin position="12"/>
        <end position="36"/>
    </location>
</feature>
<name>A0AAD4BK59_BOLED</name>
<feature type="transmembrane region" description="Helical" evidence="1">
    <location>
        <begin position="126"/>
        <end position="150"/>
    </location>
</feature>